<dbReference type="SUPFAM" id="SSF53850">
    <property type="entry name" value="Periplasmic binding protein-like II"/>
    <property type="match status" value="1"/>
</dbReference>
<evidence type="ECO:0000313" key="13">
    <source>
        <dbReference type="Proteomes" id="UP000605099"/>
    </source>
</evidence>
<dbReference type="Gene3D" id="3.40.190.10">
    <property type="entry name" value="Periplasmic binding protein-like II"/>
    <property type="match status" value="1"/>
</dbReference>
<evidence type="ECO:0000256" key="5">
    <source>
        <dbReference type="ARBA" id="ARBA00022989"/>
    </source>
</evidence>
<evidence type="ECO:0000256" key="3">
    <source>
        <dbReference type="ARBA" id="ARBA00022475"/>
    </source>
</evidence>
<comment type="caution">
    <text evidence="12">The sequence shown here is derived from an EMBL/GenBank/DDBJ whole genome shotgun (WGS) entry which is preliminary data.</text>
</comment>
<keyword evidence="4 9" id="KW-0812">Transmembrane</keyword>
<sequence length="596" mass="64031">MGRIAKHLMMALLLFLGAAPAHAASDPPSCKTVHLADVGWTDVTATTGMLARVLRGLGYDPEVRVLSIPVTFNGMARKDIDVFLGNWIPAQDSAIKPYLDDGSIERVRINLGNARYTLAVPKYLHDEGLTDFADISKFAGPLNHKIYGIEPGNDGNAHVLKMIAENEFGLGDFTLVESSEQGMLAQVERAVKEQRPIVFLGWQPHPMNTRFNMAYLSGGDDVFGPNFGGAKVYTTVRKGYLQQCPNVGKLLENLAFTVDDENALMAGVMANGDAERTAQDWLAEHPERLQTWLDGVTTIDGAPAVQALSDDFAPAATGSIVTRHKIPVGQWMTDIVEWTKANGGILDIISRAVSTGVTGLTKGMQTIPPLVFVALATVLTWFLRRSVGLTVFVPLALLFIINQGYWAATIETLALVVFAAATATVIGVPIGIWAGHRPRAYEYLRSVLDLMQTLPTFVYLIPTLVIFGLGVVPGLISTIIFSLPAPIRLTQLGIASVPRPLIEAGEAFGATRRQLLFKVELPSAAESILAGITQCIMLSLSMVVIAALVGAGGLGVPVVRALNTVQVGMGFEAGFAIVLLAIILDRVTRRDSKGDV</sequence>
<comment type="subcellular location">
    <subcellularLocation>
        <location evidence="1 9">Cell membrane</location>
        <topology evidence="1 9">Multi-pass membrane protein</topology>
    </subcellularLocation>
</comment>
<evidence type="ECO:0000259" key="11">
    <source>
        <dbReference type="PROSITE" id="PS50928"/>
    </source>
</evidence>
<feature type="transmembrane region" description="Helical" evidence="9">
    <location>
        <begin position="413"/>
        <end position="436"/>
    </location>
</feature>
<feature type="transmembrane region" description="Helical" evidence="9">
    <location>
        <begin position="565"/>
        <end position="584"/>
    </location>
</feature>
<dbReference type="InterPro" id="IPR017783">
    <property type="entry name" value="ABC_choline_sub-bd"/>
</dbReference>
<feature type="signal peptide" evidence="10">
    <location>
        <begin position="1"/>
        <end position="23"/>
    </location>
</feature>
<dbReference type="PROSITE" id="PS50928">
    <property type="entry name" value="ABC_TM1"/>
    <property type="match status" value="1"/>
</dbReference>
<dbReference type="Gene3D" id="3.40.190.100">
    <property type="entry name" value="Glycine betaine-binding periplasmic protein, domain 2"/>
    <property type="match status" value="1"/>
</dbReference>
<evidence type="ECO:0000256" key="8">
    <source>
        <dbReference type="ARBA" id="ARBA00035652"/>
    </source>
</evidence>
<comment type="similarity">
    <text evidence="7">In the C-terminal section; belongs to the OsmX family.</text>
</comment>
<dbReference type="Gene3D" id="1.10.3720.10">
    <property type="entry name" value="MetI-like"/>
    <property type="match status" value="1"/>
</dbReference>
<evidence type="ECO:0000313" key="12">
    <source>
        <dbReference type="EMBL" id="GGN45194.1"/>
    </source>
</evidence>
<evidence type="ECO:0000256" key="2">
    <source>
        <dbReference type="ARBA" id="ARBA00022448"/>
    </source>
</evidence>
<evidence type="ECO:0000256" key="9">
    <source>
        <dbReference type="RuleBase" id="RU363032"/>
    </source>
</evidence>
<comment type="similarity">
    <text evidence="9">Belongs to the binding-protein-dependent transport system permease family.</text>
</comment>
<dbReference type="EMBL" id="BMLK01000004">
    <property type="protein sequence ID" value="GGN45194.1"/>
    <property type="molecule type" value="Genomic_DNA"/>
</dbReference>
<keyword evidence="10" id="KW-0732">Signal</keyword>
<evidence type="ECO:0000256" key="10">
    <source>
        <dbReference type="SAM" id="SignalP"/>
    </source>
</evidence>
<dbReference type="Pfam" id="PF04069">
    <property type="entry name" value="OpuAC"/>
    <property type="match status" value="1"/>
</dbReference>
<feature type="transmembrane region" description="Helical" evidence="9">
    <location>
        <begin position="370"/>
        <end position="401"/>
    </location>
</feature>
<dbReference type="CDD" id="cd06261">
    <property type="entry name" value="TM_PBP2"/>
    <property type="match status" value="1"/>
</dbReference>
<keyword evidence="13" id="KW-1185">Reference proteome</keyword>
<evidence type="ECO:0000256" key="4">
    <source>
        <dbReference type="ARBA" id="ARBA00022692"/>
    </source>
</evidence>
<dbReference type="InterPro" id="IPR017784">
    <property type="entry name" value="ABC_transptr_choline_permease"/>
</dbReference>
<feature type="transmembrane region" description="Helical" evidence="9">
    <location>
        <begin position="456"/>
        <end position="481"/>
    </location>
</feature>
<dbReference type="PANTHER" id="PTHR47737:SF1">
    <property type="entry name" value="GLYCINE BETAINE_PROLINE BETAINE TRANSPORT SYSTEM PERMEASE PROTEIN PROW"/>
    <property type="match status" value="1"/>
</dbReference>
<keyword evidence="6 9" id="KW-0472">Membrane</keyword>
<keyword evidence="2 9" id="KW-0813">Transport</keyword>
<dbReference type="InterPro" id="IPR000515">
    <property type="entry name" value="MetI-like"/>
</dbReference>
<reference evidence="13" key="1">
    <citation type="journal article" date="2019" name="Int. J. Syst. Evol. Microbiol.">
        <title>The Global Catalogue of Microorganisms (GCM) 10K type strain sequencing project: providing services to taxonomists for standard genome sequencing and annotation.</title>
        <authorList>
            <consortium name="The Broad Institute Genomics Platform"/>
            <consortium name="The Broad Institute Genome Sequencing Center for Infectious Disease"/>
            <person name="Wu L."/>
            <person name="Ma J."/>
        </authorList>
    </citation>
    <scope>NUCLEOTIDE SEQUENCE [LARGE SCALE GENOMIC DNA]</scope>
    <source>
        <strain evidence="13">CGMCC 1.6784</strain>
    </source>
</reference>
<comment type="similarity">
    <text evidence="8">In the N-terminal section; belongs to the binding-protein-dependent transport system permease family.</text>
</comment>
<evidence type="ECO:0000256" key="6">
    <source>
        <dbReference type="ARBA" id="ARBA00023136"/>
    </source>
</evidence>
<dbReference type="RefSeq" id="WP_188818684.1">
    <property type="nucleotide sequence ID" value="NZ_BMLK01000004.1"/>
</dbReference>
<dbReference type="NCBIfam" id="TIGR03414">
    <property type="entry name" value="ABC_choline_bnd"/>
    <property type="match status" value="1"/>
</dbReference>
<dbReference type="PANTHER" id="PTHR47737">
    <property type="entry name" value="GLYCINE BETAINE/PROLINE BETAINE TRANSPORT SYSTEM PERMEASE PROTEIN PROW"/>
    <property type="match status" value="1"/>
</dbReference>
<feature type="transmembrane region" description="Helical" evidence="9">
    <location>
        <begin position="536"/>
        <end position="559"/>
    </location>
</feature>
<gene>
    <name evidence="12" type="ORF">GCM10011349_10940</name>
</gene>
<dbReference type="SUPFAM" id="SSF161098">
    <property type="entry name" value="MetI-like"/>
    <property type="match status" value="1"/>
</dbReference>
<dbReference type="CDD" id="cd13640">
    <property type="entry name" value="PBP2_ChoX"/>
    <property type="match status" value="1"/>
</dbReference>
<protein>
    <recommendedName>
        <fullName evidence="11">ABC transmembrane type-1 domain-containing protein</fullName>
    </recommendedName>
</protein>
<keyword evidence="5 9" id="KW-1133">Transmembrane helix</keyword>
<keyword evidence="3" id="KW-1003">Cell membrane</keyword>
<dbReference type="InterPro" id="IPR035906">
    <property type="entry name" value="MetI-like_sf"/>
</dbReference>
<dbReference type="Pfam" id="PF00528">
    <property type="entry name" value="BPD_transp_1"/>
    <property type="match status" value="1"/>
</dbReference>
<evidence type="ECO:0000256" key="1">
    <source>
        <dbReference type="ARBA" id="ARBA00004651"/>
    </source>
</evidence>
<dbReference type="Proteomes" id="UP000605099">
    <property type="component" value="Unassembled WGS sequence"/>
</dbReference>
<dbReference type="NCBIfam" id="TIGR03416">
    <property type="entry name" value="ABC_choXWV_perm"/>
    <property type="match status" value="1"/>
</dbReference>
<feature type="chain" id="PRO_5046575481" description="ABC transmembrane type-1 domain-containing protein" evidence="10">
    <location>
        <begin position="24"/>
        <end position="596"/>
    </location>
</feature>
<accession>A0ABQ2JGY8</accession>
<dbReference type="InterPro" id="IPR007210">
    <property type="entry name" value="ABC_Gly_betaine_transp_sub-bd"/>
</dbReference>
<name>A0ABQ2JGY8_9SPHN</name>
<feature type="domain" description="ABC transmembrane type-1" evidence="11">
    <location>
        <begin position="409"/>
        <end position="588"/>
    </location>
</feature>
<organism evidence="12 13">
    <name type="scientific">Novosphingobium indicum</name>
    <dbReference type="NCBI Taxonomy" id="462949"/>
    <lineage>
        <taxon>Bacteria</taxon>
        <taxon>Pseudomonadati</taxon>
        <taxon>Pseudomonadota</taxon>
        <taxon>Alphaproteobacteria</taxon>
        <taxon>Sphingomonadales</taxon>
        <taxon>Sphingomonadaceae</taxon>
        <taxon>Novosphingobium</taxon>
    </lineage>
</organism>
<evidence type="ECO:0000256" key="7">
    <source>
        <dbReference type="ARBA" id="ARBA00035642"/>
    </source>
</evidence>
<proteinExistence type="inferred from homology"/>